<keyword evidence="3 7" id="KW-0347">Helicase</keyword>
<dbReference type="SMART" id="SM00490">
    <property type="entry name" value="HELICc"/>
    <property type="match status" value="1"/>
</dbReference>
<accession>A0A255YSC6</accession>
<dbReference type="EMBL" id="NOXU01000032">
    <property type="protein sequence ID" value="OYQ31545.1"/>
    <property type="molecule type" value="Genomic_DNA"/>
</dbReference>
<feature type="domain" description="Helicase ATP-binding" evidence="5">
    <location>
        <begin position="17"/>
        <end position="181"/>
    </location>
</feature>
<dbReference type="SUPFAM" id="SSF52540">
    <property type="entry name" value="P-loop containing nucleoside triphosphate hydrolases"/>
    <property type="match status" value="1"/>
</dbReference>
<dbReference type="CDD" id="cd17990">
    <property type="entry name" value="DEXHc_HrpB"/>
    <property type="match status" value="1"/>
</dbReference>
<dbReference type="OrthoDB" id="9805617at2"/>
<name>A0A255YSC6_9PROT</name>
<dbReference type="InterPro" id="IPR001650">
    <property type="entry name" value="Helicase_C-like"/>
</dbReference>
<dbReference type="InterPro" id="IPR011545">
    <property type="entry name" value="DEAD/DEAH_box_helicase_dom"/>
</dbReference>
<organism evidence="7 8">
    <name type="scientific">Niveispirillum lacus</name>
    <dbReference type="NCBI Taxonomy" id="1981099"/>
    <lineage>
        <taxon>Bacteria</taxon>
        <taxon>Pseudomonadati</taxon>
        <taxon>Pseudomonadota</taxon>
        <taxon>Alphaproteobacteria</taxon>
        <taxon>Rhodospirillales</taxon>
        <taxon>Azospirillaceae</taxon>
        <taxon>Niveispirillum</taxon>
    </lineage>
</organism>
<dbReference type="FunFam" id="3.40.50.300:FF:002125">
    <property type="entry name" value="ATP-dependent helicase HrpB"/>
    <property type="match status" value="1"/>
</dbReference>
<dbReference type="PROSITE" id="PS51194">
    <property type="entry name" value="HELICASE_CTER"/>
    <property type="match status" value="1"/>
</dbReference>
<feature type="domain" description="Helicase C-terminal" evidence="6">
    <location>
        <begin position="207"/>
        <end position="373"/>
    </location>
</feature>
<dbReference type="GO" id="GO:0005524">
    <property type="term" value="F:ATP binding"/>
    <property type="evidence" value="ECO:0007669"/>
    <property type="project" value="UniProtKB-KW"/>
</dbReference>
<dbReference type="SMART" id="SM00847">
    <property type="entry name" value="HA2"/>
    <property type="match status" value="1"/>
</dbReference>
<dbReference type="RefSeq" id="WP_094458227.1">
    <property type="nucleotide sequence ID" value="NZ_NOXU01000032.1"/>
</dbReference>
<evidence type="ECO:0000259" key="5">
    <source>
        <dbReference type="PROSITE" id="PS51192"/>
    </source>
</evidence>
<proteinExistence type="predicted"/>
<dbReference type="Gene3D" id="1.20.120.1080">
    <property type="match status" value="1"/>
</dbReference>
<evidence type="ECO:0000313" key="8">
    <source>
        <dbReference type="Proteomes" id="UP000216998"/>
    </source>
</evidence>
<dbReference type="GO" id="GO:0004386">
    <property type="term" value="F:helicase activity"/>
    <property type="evidence" value="ECO:0007669"/>
    <property type="project" value="UniProtKB-KW"/>
</dbReference>
<dbReference type="Pfam" id="PF00271">
    <property type="entry name" value="Helicase_C"/>
    <property type="match status" value="1"/>
</dbReference>
<evidence type="ECO:0000313" key="7">
    <source>
        <dbReference type="EMBL" id="OYQ31545.1"/>
    </source>
</evidence>
<gene>
    <name evidence="7" type="primary">hrpB</name>
    <name evidence="7" type="ORF">CHU95_20600</name>
</gene>
<dbReference type="PANTHER" id="PTHR43519:SF1">
    <property type="entry name" value="ATP-DEPENDENT RNA HELICASE HRPB"/>
    <property type="match status" value="1"/>
</dbReference>
<dbReference type="InterPro" id="IPR049614">
    <property type="entry name" value="HrpB_DEXH"/>
</dbReference>
<dbReference type="GO" id="GO:0016787">
    <property type="term" value="F:hydrolase activity"/>
    <property type="evidence" value="ECO:0007669"/>
    <property type="project" value="UniProtKB-KW"/>
</dbReference>
<dbReference type="InterPro" id="IPR014001">
    <property type="entry name" value="Helicase_ATP-bd"/>
</dbReference>
<dbReference type="SMART" id="SM00487">
    <property type="entry name" value="DEXDc"/>
    <property type="match status" value="1"/>
</dbReference>
<keyword evidence="1" id="KW-0547">Nucleotide-binding</keyword>
<dbReference type="InterPro" id="IPR007502">
    <property type="entry name" value="Helicase-assoc_dom"/>
</dbReference>
<reference evidence="7 8" key="1">
    <citation type="submission" date="2017-07" db="EMBL/GenBank/DDBJ databases">
        <title>Niveispirillum cyanobacteriorum sp. nov., isolated from cyanobacterial aggregates in a eutrophic lake.</title>
        <authorList>
            <person name="Cai H."/>
        </authorList>
    </citation>
    <scope>NUCLEOTIDE SEQUENCE [LARGE SCALE GENOMIC DNA]</scope>
    <source>
        <strain evidence="8">TH1-14</strain>
    </source>
</reference>
<evidence type="ECO:0000256" key="2">
    <source>
        <dbReference type="ARBA" id="ARBA00022801"/>
    </source>
</evidence>
<evidence type="ECO:0000256" key="3">
    <source>
        <dbReference type="ARBA" id="ARBA00022806"/>
    </source>
</evidence>
<dbReference type="InterPro" id="IPR013689">
    <property type="entry name" value="RNA_helicase_ATP-dep_HrpB_C"/>
</dbReference>
<dbReference type="CDD" id="cd18791">
    <property type="entry name" value="SF2_C_RHA"/>
    <property type="match status" value="1"/>
</dbReference>
<dbReference type="Proteomes" id="UP000216998">
    <property type="component" value="Unassembled WGS sequence"/>
</dbReference>
<keyword evidence="8" id="KW-1185">Reference proteome</keyword>
<dbReference type="Pfam" id="PF00270">
    <property type="entry name" value="DEAD"/>
    <property type="match status" value="1"/>
</dbReference>
<dbReference type="NCBIfam" id="TIGR01970">
    <property type="entry name" value="DEAH_box_HrpB"/>
    <property type="match status" value="1"/>
</dbReference>
<keyword evidence="2" id="KW-0378">Hydrolase</keyword>
<dbReference type="PIRSF" id="PIRSF005496">
    <property type="entry name" value="ATP_hel_hrpB"/>
    <property type="match status" value="1"/>
</dbReference>
<evidence type="ECO:0000256" key="4">
    <source>
        <dbReference type="ARBA" id="ARBA00022840"/>
    </source>
</evidence>
<dbReference type="GO" id="GO:0003676">
    <property type="term" value="F:nucleic acid binding"/>
    <property type="evidence" value="ECO:0007669"/>
    <property type="project" value="InterPro"/>
</dbReference>
<comment type="caution">
    <text evidence="7">The sequence shown here is derived from an EMBL/GenBank/DDBJ whole genome shotgun (WGS) entry which is preliminary data.</text>
</comment>
<dbReference type="InterPro" id="IPR010225">
    <property type="entry name" value="HrpB"/>
</dbReference>
<dbReference type="InterPro" id="IPR027417">
    <property type="entry name" value="P-loop_NTPase"/>
</dbReference>
<protein>
    <submittedName>
        <fullName evidence="7">ATP-dependent helicase HrpB</fullName>
    </submittedName>
</protein>
<sequence length="831" mass="90509">MPDFPALPIDDALPALLSALNSGTTAVLQAPPGAGKTTRVPLALLDQPWAASGRIIMLEPRRLAARGAARRMAQMLGEEVGQTVGYRVRMDARVSAATRIEVVTEGIFLRRLQSDPSLEDVSAVLFDEFHERSLDADLALAFCLQTRDLLRDDLRLVVMSATLDGGPVAALLGGAPLVTSEGRAFPVETRWVEPGPTDRPDEHMARTIRRALADEAGSVLAFLPGSGEIRRVEKLLADGPLPANVLLTPLYGDMSLEAQDIAIRPAPAGQRKVVLSTSIAETSLTIEGIRIVIDSGLSRLQRFDPRSGMGRLETVKSSRASADQRRGRAGRLSAGVCYRLWSEASDRALIPFTPAEITRADLTPLALELAQWGITDADELSWLDSPPAATLAQARKLLQQLGAIDEALRITAHGKAMAGLGVHPRLAHLVLRGKELGRTRLACRIAALIGERDILRGGGRRDADLRTRLEHLDERGRGGDVDRGALHQALEQARQLERQVGGPPGPIDHEDAGLLLALAYPDRIGQRRAGAAGQFRLSGGRGAMLDPTDALATADLLAVADLDGQGRDARIFLAAPVTQGALEEAFADVIRAETEVVWDGREQVVQARRRRRLFELSLKDEPLTNPPADLVLPAMLEGVRSMGLSCLPWSKELEGWRRRVAFLHRASPDRWPDVSDDGLLASLEDWLAPYLSGITRRSHLDRVDLYAALTGILDWNQRQAMDAEIPTHLTVPTGNRIPIDYSGEEPVLAVRLQELFGLAETPRLGGGRIPVLLHLLSPAHRPVQVTRDLAGFWAGSYKEVKKELAGRYPRHYWPDDPLIAEPTARAKRRGT</sequence>
<keyword evidence="4" id="KW-0067">ATP-binding</keyword>
<dbReference type="Pfam" id="PF08482">
    <property type="entry name" value="HrpB_C"/>
    <property type="match status" value="1"/>
</dbReference>
<evidence type="ECO:0000259" key="6">
    <source>
        <dbReference type="PROSITE" id="PS51194"/>
    </source>
</evidence>
<dbReference type="PANTHER" id="PTHR43519">
    <property type="entry name" value="ATP-DEPENDENT RNA HELICASE HRPB"/>
    <property type="match status" value="1"/>
</dbReference>
<dbReference type="Gene3D" id="3.40.50.300">
    <property type="entry name" value="P-loop containing nucleotide triphosphate hydrolases"/>
    <property type="match status" value="2"/>
</dbReference>
<evidence type="ECO:0000256" key="1">
    <source>
        <dbReference type="ARBA" id="ARBA00022741"/>
    </source>
</evidence>
<dbReference type="AlphaFoldDB" id="A0A255YSC6"/>
<dbReference type="PROSITE" id="PS51192">
    <property type="entry name" value="HELICASE_ATP_BIND_1"/>
    <property type="match status" value="1"/>
</dbReference>